<evidence type="ECO:0000256" key="7">
    <source>
        <dbReference type="ARBA" id="ARBA00022763"/>
    </source>
</evidence>
<keyword evidence="10" id="KW-0520">NAD</keyword>
<dbReference type="EC" id="6.5.1.2" evidence="3"/>
<dbReference type="GO" id="GO:0006260">
    <property type="term" value="P:DNA replication"/>
    <property type="evidence" value="ECO:0007669"/>
    <property type="project" value="UniProtKB-KW"/>
</dbReference>
<dbReference type="InterPro" id="IPR010994">
    <property type="entry name" value="RuvA_2-like"/>
</dbReference>
<evidence type="ECO:0000256" key="9">
    <source>
        <dbReference type="ARBA" id="ARBA00022842"/>
    </source>
</evidence>
<dbReference type="GO" id="GO:0046872">
    <property type="term" value="F:metal ion binding"/>
    <property type="evidence" value="ECO:0007669"/>
    <property type="project" value="UniProtKB-KW"/>
</dbReference>
<protein>
    <recommendedName>
        <fullName evidence="3">DNA ligase (NAD(+))</fullName>
        <ecNumber evidence="3">6.5.1.2</ecNumber>
    </recommendedName>
</protein>
<dbReference type="PIRSF" id="PIRSF001604">
    <property type="entry name" value="LigA"/>
    <property type="match status" value="1"/>
</dbReference>
<dbReference type="GO" id="GO:0005829">
    <property type="term" value="C:cytosol"/>
    <property type="evidence" value="ECO:0007669"/>
    <property type="project" value="TreeGrafter"/>
</dbReference>
<dbReference type="InterPro" id="IPR036420">
    <property type="entry name" value="BRCT_dom_sf"/>
</dbReference>
<dbReference type="SMART" id="SM00532">
    <property type="entry name" value="LIGANc"/>
    <property type="match status" value="1"/>
</dbReference>
<comment type="catalytic activity">
    <reaction evidence="12">
        <text>NAD(+) + (deoxyribonucleotide)n-3'-hydroxyl + 5'-phospho-(deoxyribonucleotide)m = (deoxyribonucleotide)n+m + AMP + beta-nicotinamide D-nucleotide.</text>
        <dbReference type="EC" id="6.5.1.2"/>
    </reaction>
</comment>
<dbReference type="CDD" id="cd00114">
    <property type="entry name" value="LIGANc"/>
    <property type="match status" value="1"/>
</dbReference>
<keyword evidence="4 14" id="KW-0436">Ligase</keyword>
<evidence type="ECO:0000256" key="6">
    <source>
        <dbReference type="ARBA" id="ARBA00022723"/>
    </source>
</evidence>
<feature type="non-terminal residue" evidence="14">
    <location>
        <position position="648"/>
    </location>
</feature>
<evidence type="ECO:0000256" key="4">
    <source>
        <dbReference type="ARBA" id="ARBA00022598"/>
    </source>
</evidence>
<dbReference type="PANTHER" id="PTHR23389:SF9">
    <property type="entry name" value="DNA LIGASE"/>
    <property type="match status" value="1"/>
</dbReference>
<dbReference type="CDD" id="cd17748">
    <property type="entry name" value="BRCT_DNA_ligase_like"/>
    <property type="match status" value="1"/>
</dbReference>
<evidence type="ECO:0000256" key="10">
    <source>
        <dbReference type="ARBA" id="ARBA00023027"/>
    </source>
</evidence>
<dbReference type="FunFam" id="2.40.50.140:FF:000012">
    <property type="entry name" value="DNA ligase"/>
    <property type="match status" value="1"/>
</dbReference>
<evidence type="ECO:0000256" key="11">
    <source>
        <dbReference type="ARBA" id="ARBA00023204"/>
    </source>
</evidence>
<dbReference type="Gene3D" id="3.40.50.10190">
    <property type="entry name" value="BRCT domain"/>
    <property type="match status" value="1"/>
</dbReference>
<proteinExistence type="inferred from homology"/>
<dbReference type="Pfam" id="PF00533">
    <property type="entry name" value="BRCT"/>
    <property type="match status" value="1"/>
</dbReference>
<dbReference type="FunFam" id="1.10.150.20:FF:000007">
    <property type="entry name" value="DNA ligase"/>
    <property type="match status" value="1"/>
</dbReference>
<dbReference type="Gene3D" id="1.10.287.610">
    <property type="entry name" value="Helix hairpin bin"/>
    <property type="match status" value="1"/>
</dbReference>
<keyword evidence="7" id="KW-0227">DNA damage</keyword>
<dbReference type="InterPro" id="IPR004149">
    <property type="entry name" value="Znf_DNAligase_C4"/>
</dbReference>
<dbReference type="NCBIfam" id="TIGR00575">
    <property type="entry name" value="dnlj"/>
    <property type="match status" value="1"/>
</dbReference>
<evidence type="ECO:0000256" key="2">
    <source>
        <dbReference type="ARBA" id="ARBA00004067"/>
    </source>
</evidence>
<dbReference type="PROSITE" id="PS01056">
    <property type="entry name" value="DNA_LIGASE_N2"/>
    <property type="match status" value="1"/>
</dbReference>
<evidence type="ECO:0000256" key="8">
    <source>
        <dbReference type="ARBA" id="ARBA00022833"/>
    </source>
</evidence>
<evidence type="ECO:0000313" key="14">
    <source>
        <dbReference type="EMBL" id="VAW39444.1"/>
    </source>
</evidence>
<dbReference type="Gene3D" id="6.20.10.30">
    <property type="match status" value="1"/>
</dbReference>
<dbReference type="Pfam" id="PF03119">
    <property type="entry name" value="DNA_ligase_ZBD"/>
    <property type="match status" value="1"/>
</dbReference>
<sequence>MMTKAEAEQRLAALREELAYHARRYYVLDDPIISDGEYDTLFRELLDIETRFPDLISEDSPSQRVGGTPLAKFNPIKHHSPMLSLENAFSREEMVDFEIRLRRFLHLDTPLTYAAEPKLDGLAVELIYEDGLLKVGATRGDGRTGEDITANIKTIAAIPLRLTGKVPSILEVRGEVFMTTKGFKALNEERLRGGEPPFANPRNAAAGSLRQLNPQICAARPLDFFCYALGDPTASPCQTHLDSLDWLRELGFKRNPHTGLCRGIDEVSAHFNYLQEQRPRLPYEIDGMVVKVNDFDLQNRLGNKARSPRWAVAWKFAAIQATTRLVDIEFGVGRTGAVTPVAILEPVDVGGAIVRRATLHNEDEIKRKDLRLGDVVLVQRAGDVIPEIVKPIVERRQGTEGLIKMPTNCPRCAEPLQRPQGEVISRCPNPLCPAQLIRALIHYTSKAGLDIPGLGRRAMEQLYNEGLVNSIPDIYKLTAEKLAPLEGWGEKSAANVVQAILAGKQVPLSRFLAALGIRYVGEVNAQLLARNFSDLNALRRASREELLAVDGIGAQAADSLRLYFANQAVSEMLEQLSALGLKLTNQESASNLPLSNKSFVFTGSLTMSRSEAKARVKELGGKVVSTVSRKAIVVCGAKAGSKEKKARD</sequence>
<dbReference type="EMBL" id="UOEX01000280">
    <property type="protein sequence ID" value="VAW39444.1"/>
    <property type="molecule type" value="Genomic_DNA"/>
</dbReference>
<dbReference type="FunFam" id="3.30.470.30:FF:000001">
    <property type="entry name" value="DNA ligase"/>
    <property type="match status" value="1"/>
</dbReference>
<dbReference type="Pfam" id="PF01653">
    <property type="entry name" value="DNA_ligase_aden"/>
    <property type="match status" value="1"/>
</dbReference>
<evidence type="ECO:0000256" key="3">
    <source>
        <dbReference type="ARBA" id="ARBA00012722"/>
    </source>
</evidence>
<keyword evidence="6" id="KW-0479">Metal-binding</keyword>
<dbReference type="InterPro" id="IPR001357">
    <property type="entry name" value="BRCT_dom"/>
</dbReference>
<dbReference type="SUPFAM" id="SSF52113">
    <property type="entry name" value="BRCT domain"/>
    <property type="match status" value="1"/>
</dbReference>
<keyword evidence="5" id="KW-0235">DNA replication</keyword>
<keyword evidence="11" id="KW-0234">DNA repair</keyword>
<dbReference type="InterPro" id="IPR033136">
    <property type="entry name" value="DNA_ligase_CS"/>
</dbReference>
<dbReference type="InterPro" id="IPR012340">
    <property type="entry name" value="NA-bd_OB-fold"/>
</dbReference>
<keyword evidence="8" id="KW-0862">Zinc</keyword>
<dbReference type="HAMAP" id="MF_01588">
    <property type="entry name" value="DNA_ligase_A"/>
    <property type="match status" value="1"/>
</dbReference>
<dbReference type="SUPFAM" id="SSF50249">
    <property type="entry name" value="Nucleic acid-binding proteins"/>
    <property type="match status" value="1"/>
</dbReference>
<dbReference type="SUPFAM" id="SSF56091">
    <property type="entry name" value="DNA ligase/mRNA capping enzyme, catalytic domain"/>
    <property type="match status" value="1"/>
</dbReference>
<dbReference type="Pfam" id="PF14520">
    <property type="entry name" value="HHH_5"/>
    <property type="match status" value="1"/>
</dbReference>
<dbReference type="Gene3D" id="3.30.470.30">
    <property type="entry name" value="DNA ligase/mRNA capping enzyme"/>
    <property type="match status" value="1"/>
</dbReference>
<dbReference type="GO" id="GO:0003911">
    <property type="term" value="F:DNA ligase (NAD+) activity"/>
    <property type="evidence" value="ECO:0007669"/>
    <property type="project" value="UniProtKB-EC"/>
</dbReference>
<organism evidence="14">
    <name type="scientific">hydrothermal vent metagenome</name>
    <dbReference type="NCBI Taxonomy" id="652676"/>
    <lineage>
        <taxon>unclassified sequences</taxon>
        <taxon>metagenomes</taxon>
        <taxon>ecological metagenomes</taxon>
    </lineage>
</organism>
<dbReference type="InterPro" id="IPR041663">
    <property type="entry name" value="DisA/LigA_HHH"/>
</dbReference>
<dbReference type="GO" id="GO:0006281">
    <property type="term" value="P:DNA repair"/>
    <property type="evidence" value="ECO:0007669"/>
    <property type="project" value="UniProtKB-KW"/>
</dbReference>
<dbReference type="InterPro" id="IPR018239">
    <property type="entry name" value="DNA_ligase_AS"/>
</dbReference>
<reference evidence="14" key="1">
    <citation type="submission" date="2018-06" db="EMBL/GenBank/DDBJ databases">
        <authorList>
            <person name="Zhirakovskaya E."/>
        </authorList>
    </citation>
    <scope>NUCLEOTIDE SEQUENCE</scope>
</reference>
<dbReference type="PANTHER" id="PTHR23389">
    <property type="entry name" value="CHROMOSOME TRANSMISSION FIDELITY FACTOR 18"/>
    <property type="match status" value="1"/>
</dbReference>
<evidence type="ECO:0000256" key="1">
    <source>
        <dbReference type="ARBA" id="ARBA00001946"/>
    </source>
</evidence>
<dbReference type="AlphaFoldDB" id="A0A3B0W6Z0"/>
<gene>
    <name evidence="14" type="ORF">MNBD_DELTA03-691</name>
</gene>
<comment type="function">
    <text evidence="2">DNA ligase that catalyzes the formation of phosphodiester linkages between 5'-phosphoryl and 3'-hydroxyl groups in double-stranded DNA using NAD as a coenzyme and as the energy source for the reaction. It is essential for DNA replication and repair of damaged DNA.</text>
</comment>
<dbReference type="InterPro" id="IPR013840">
    <property type="entry name" value="DNAligase_N"/>
</dbReference>
<keyword evidence="9" id="KW-0460">Magnesium</keyword>
<comment type="cofactor">
    <cofactor evidence="1">
        <name>Mg(2+)</name>
        <dbReference type="ChEBI" id="CHEBI:18420"/>
    </cofactor>
</comment>
<dbReference type="Gene3D" id="1.10.150.20">
    <property type="entry name" value="5' to 3' exonuclease, C-terminal subdomain"/>
    <property type="match status" value="2"/>
</dbReference>
<dbReference type="FunFam" id="1.10.287.610:FF:000002">
    <property type="entry name" value="DNA ligase"/>
    <property type="match status" value="1"/>
</dbReference>
<evidence type="ECO:0000256" key="5">
    <source>
        <dbReference type="ARBA" id="ARBA00022705"/>
    </source>
</evidence>
<evidence type="ECO:0000259" key="13">
    <source>
        <dbReference type="SMART" id="SM00532"/>
    </source>
</evidence>
<dbReference type="Pfam" id="PF22745">
    <property type="entry name" value="Nlig-Ia"/>
    <property type="match status" value="1"/>
</dbReference>
<accession>A0A3B0W6Z0</accession>
<dbReference type="NCBIfam" id="NF005932">
    <property type="entry name" value="PRK07956.1"/>
    <property type="match status" value="1"/>
</dbReference>
<dbReference type="InterPro" id="IPR004150">
    <property type="entry name" value="NAD_DNA_ligase_OB"/>
</dbReference>
<dbReference type="InterPro" id="IPR001679">
    <property type="entry name" value="DNA_ligase"/>
</dbReference>
<dbReference type="InterPro" id="IPR013839">
    <property type="entry name" value="DNAligase_adenylation"/>
</dbReference>
<dbReference type="Pfam" id="PF12826">
    <property type="entry name" value="HHH_2"/>
    <property type="match status" value="1"/>
</dbReference>
<dbReference type="SUPFAM" id="SSF47781">
    <property type="entry name" value="RuvA domain 2-like"/>
    <property type="match status" value="1"/>
</dbReference>
<name>A0A3B0W6Z0_9ZZZZ</name>
<evidence type="ECO:0000256" key="12">
    <source>
        <dbReference type="ARBA" id="ARBA00034005"/>
    </source>
</evidence>
<dbReference type="Pfam" id="PF03120">
    <property type="entry name" value="OB_DNA_ligase"/>
    <property type="match status" value="1"/>
</dbReference>
<dbReference type="PROSITE" id="PS01055">
    <property type="entry name" value="DNA_LIGASE_N1"/>
    <property type="match status" value="1"/>
</dbReference>
<feature type="domain" description="NAD-dependent DNA ligase N-terminal" evidence="13">
    <location>
        <begin position="6"/>
        <end position="448"/>
    </location>
</feature>
<dbReference type="Gene3D" id="2.40.50.140">
    <property type="entry name" value="Nucleic acid-binding proteins"/>
    <property type="match status" value="1"/>
</dbReference>